<proteinExistence type="predicted"/>
<dbReference type="EMBL" id="GBXM01062328">
    <property type="protein sequence ID" value="JAH46249.1"/>
    <property type="molecule type" value="Transcribed_RNA"/>
</dbReference>
<organism evidence="1">
    <name type="scientific">Anguilla anguilla</name>
    <name type="common">European freshwater eel</name>
    <name type="synonym">Muraena anguilla</name>
    <dbReference type="NCBI Taxonomy" id="7936"/>
    <lineage>
        <taxon>Eukaryota</taxon>
        <taxon>Metazoa</taxon>
        <taxon>Chordata</taxon>
        <taxon>Craniata</taxon>
        <taxon>Vertebrata</taxon>
        <taxon>Euteleostomi</taxon>
        <taxon>Actinopterygii</taxon>
        <taxon>Neopterygii</taxon>
        <taxon>Teleostei</taxon>
        <taxon>Anguilliformes</taxon>
        <taxon>Anguillidae</taxon>
        <taxon>Anguilla</taxon>
    </lineage>
</organism>
<reference evidence="1" key="1">
    <citation type="submission" date="2014-11" db="EMBL/GenBank/DDBJ databases">
        <authorList>
            <person name="Amaro Gonzalez C."/>
        </authorList>
    </citation>
    <scope>NUCLEOTIDE SEQUENCE</scope>
</reference>
<accession>A0A0E9SY47</accession>
<dbReference type="AlphaFoldDB" id="A0A0E9SY47"/>
<protein>
    <submittedName>
        <fullName evidence="1">Uncharacterized protein</fullName>
    </submittedName>
</protein>
<sequence>MKAKRILKWLNCPMVVAETDMHLAISGMRP</sequence>
<evidence type="ECO:0000313" key="1">
    <source>
        <dbReference type="EMBL" id="JAH46249.1"/>
    </source>
</evidence>
<reference evidence="1" key="2">
    <citation type="journal article" date="2015" name="Fish Shellfish Immunol.">
        <title>Early steps in the European eel (Anguilla anguilla)-Vibrio vulnificus interaction in the gills: Role of the RtxA13 toxin.</title>
        <authorList>
            <person name="Callol A."/>
            <person name="Pajuelo D."/>
            <person name="Ebbesson L."/>
            <person name="Teles M."/>
            <person name="MacKenzie S."/>
            <person name="Amaro C."/>
        </authorList>
    </citation>
    <scope>NUCLEOTIDE SEQUENCE</scope>
</reference>
<name>A0A0E9SY47_ANGAN</name>
<dbReference type="EMBL" id="GBXM01045789">
    <property type="protein sequence ID" value="JAH62788.1"/>
    <property type="molecule type" value="Transcribed_RNA"/>
</dbReference>